<proteinExistence type="predicted"/>
<dbReference type="RefSeq" id="WP_309854302.1">
    <property type="nucleotide sequence ID" value="NZ_JAVDQJ010000004.1"/>
</dbReference>
<reference evidence="1" key="1">
    <citation type="submission" date="2023-07" db="EMBL/GenBank/DDBJ databases">
        <title>Sorghum-associated microbial communities from plants grown in Nebraska, USA.</title>
        <authorList>
            <person name="Schachtman D."/>
        </authorList>
    </citation>
    <scope>NUCLEOTIDE SEQUENCE</scope>
    <source>
        <strain evidence="1">BE330</strain>
    </source>
</reference>
<comment type="caution">
    <text evidence="1">The sequence shown here is derived from an EMBL/GenBank/DDBJ whole genome shotgun (WGS) entry which is preliminary data.</text>
</comment>
<gene>
    <name evidence="1" type="ORF">J2Y00_001736</name>
</gene>
<accession>A0AAE3XED2</accession>
<dbReference type="AlphaFoldDB" id="A0AAE3XED2"/>
<dbReference type="Proteomes" id="UP001185331">
    <property type="component" value="Unassembled WGS sequence"/>
</dbReference>
<name>A0AAE3XED2_9DEIO</name>
<dbReference type="EMBL" id="JAVDQK010000004">
    <property type="protein sequence ID" value="MDR6218173.1"/>
    <property type="molecule type" value="Genomic_DNA"/>
</dbReference>
<evidence type="ECO:0000313" key="1">
    <source>
        <dbReference type="EMBL" id="MDR6218173.1"/>
    </source>
</evidence>
<sequence>MEFNVTPIDLGYTPTGPAFTVNCTPDMLADALRERHLSPLCVQASRSITGGPFELTMSVFLNGSTAVLDDVAGYPVPGGMLVRLKGVFRKVYRVRTEPDEDTGGTLITVTYGAPGQFKTVLEFTTPAQVDARLIGEGDTLVLSLPSAS</sequence>
<evidence type="ECO:0000313" key="2">
    <source>
        <dbReference type="Proteomes" id="UP001185331"/>
    </source>
</evidence>
<organism evidence="1 2">
    <name type="scientific">Deinococcus soli</name>
    <name type="common">ex Cha et al. 2016</name>
    <dbReference type="NCBI Taxonomy" id="1309411"/>
    <lineage>
        <taxon>Bacteria</taxon>
        <taxon>Thermotogati</taxon>
        <taxon>Deinococcota</taxon>
        <taxon>Deinococci</taxon>
        <taxon>Deinococcales</taxon>
        <taxon>Deinococcaceae</taxon>
        <taxon>Deinococcus</taxon>
    </lineage>
</organism>
<protein>
    <submittedName>
        <fullName evidence="1">Uncharacterized protein</fullName>
    </submittedName>
</protein>